<evidence type="ECO:0000256" key="1">
    <source>
        <dbReference type="ARBA" id="ARBA00004123"/>
    </source>
</evidence>
<reference evidence="11" key="1">
    <citation type="journal article" date="2016" name="Proc. Natl. Acad. Sci. U.S.A.">
        <title>Comparative genomics of biotechnologically important yeasts.</title>
        <authorList>
            <person name="Riley R."/>
            <person name="Haridas S."/>
            <person name="Wolfe K.H."/>
            <person name="Lopes M.R."/>
            <person name="Hittinger C.T."/>
            <person name="Goeker M."/>
            <person name="Salamov A.A."/>
            <person name="Wisecaver J.H."/>
            <person name="Long T.M."/>
            <person name="Calvey C.H."/>
            <person name="Aerts A.L."/>
            <person name="Barry K.W."/>
            <person name="Choi C."/>
            <person name="Clum A."/>
            <person name="Coughlan A.Y."/>
            <person name="Deshpande S."/>
            <person name="Douglass A.P."/>
            <person name="Hanson S.J."/>
            <person name="Klenk H.-P."/>
            <person name="LaButti K.M."/>
            <person name="Lapidus A."/>
            <person name="Lindquist E.A."/>
            <person name="Lipzen A.M."/>
            <person name="Meier-Kolthoff J.P."/>
            <person name="Ohm R.A."/>
            <person name="Otillar R.P."/>
            <person name="Pangilinan J.L."/>
            <person name="Peng Y."/>
            <person name="Rokas A."/>
            <person name="Rosa C.A."/>
            <person name="Scheuner C."/>
            <person name="Sibirny A.A."/>
            <person name="Slot J.C."/>
            <person name="Stielow J.B."/>
            <person name="Sun H."/>
            <person name="Kurtzman C.P."/>
            <person name="Blackwell M."/>
            <person name="Grigoriev I.V."/>
            <person name="Jeffries T.W."/>
        </authorList>
    </citation>
    <scope>NUCLEOTIDE SEQUENCE [LARGE SCALE GENOMIC DNA]</scope>
    <source>
        <strain evidence="11">NRRL Y-1626</strain>
    </source>
</reference>
<dbReference type="PANTHER" id="PTHR13381">
    <property type="entry name" value="RNA POLYMERASE II HOLOENZYME COMPONENT SRB7"/>
    <property type="match status" value="1"/>
</dbReference>
<feature type="non-terminal residue" evidence="10">
    <location>
        <position position="120"/>
    </location>
</feature>
<dbReference type="PANTHER" id="PTHR13381:SF0">
    <property type="entry name" value="MEDIATOR OF RNA POLYMERASE II TRANSCRIPTION SUBUNIT 21"/>
    <property type="match status" value="1"/>
</dbReference>
<dbReference type="GO" id="GO:0006357">
    <property type="term" value="P:regulation of transcription by RNA polymerase II"/>
    <property type="evidence" value="ECO:0007669"/>
    <property type="project" value="TreeGrafter"/>
</dbReference>
<feature type="non-terminal residue" evidence="10">
    <location>
        <position position="1"/>
    </location>
</feature>
<sequence length="120" mass="14147">DRLTQLQMLIDQLLEQFLLSLTYLNNKHKLNNDQEQDTFNEEEFKQNIEELSNDLIIKCKQILKLVDLLPDSIDSKEESSQIEKIKSLSAELEEIEQQKLEKLEEKDNLLKKIGSIIKDF</sequence>
<dbReference type="Proteomes" id="UP000092321">
    <property type="component" value="Unassembled WGS sequence"/>
</dbReference>
<feature type="coiled-coil region" evidence="9">
    <location>
        <begin position="78"/>
        <end position="112"/>
    </location>
</feature>
<dbReference type="Gene3D" id="6.10.280.10">
    <property type="entry name" value="Mediator complex, subunit Med21"/>
    <property type="match status" value="1"/>
</dbReference>
<evidence type="ECO:0000313" key="11">
    <source>
        <dbReference type="Proteomes" id="UP000092321"/>
    </source>
</evidence>
<dbReference type="InterPro" id="IPR021384">
    <property type="entry name" value="Mediator_Med21"/>
</dbReference>
<dbReference type="GO" id="GO:0016592">
    <property type="term" value="C:mediator complex"/>
    <property type="evidence" value="ECO:0007669"/>
    <property type="project" value="UniProtKB-UniRule"/>
</dbReference>
<evidence type="ECO:0000256" key="4">
    <source>
        <dbReference type="ARBA" id="ARBA00023015"/>
    </source>
</evidence>
<keyword evidence="11" id="KW-1185">Reference proteome</keyword>
<gene>
    <name evidence="10" type="ORF">HANVADRAFT_13990</name>
</gene>
<dbReference type="AlphaFoldDB" id="A0A1B7TEI6"/>
<accession>A0A1B7TEI6</accession>
<keyword evidence="7 8" id="KW-0539">Nucleus</keyword>
<comment type="caution">
    <text evidence="10">The sequence shown here is derived from an EMBL/GenBank/DDBJ whole genome shotgun (WGS) entry which is preliminary data.</text>
</comment>
<evidence type="ECO:0000256" key="3">
    <source>
        <dbReference type="ARBA" id="ARBA00019691"/>
    </source>
</evidence>
<dbReference type="EMBL" id="LXPE01000011">
    <property type="protein sequence ID" value="OBA27075.1"/>
    <property type="molecule type" value="Genomic_DNA"/>
</dbReference>
<evidence type="ECO:0000256" key="8">
    <source>
        <dbReference type="RuleBase" id="RU366036"/>
    </source>
</evidence>
<evidence type="ECO:0000256" key="2">
    <source>
        <dbReference type="ARBA" id="ARBA00005770"/>
    </source>
</evidence>
<keyword evidence="4 8" id="KW-0805">Transcription regulation</keyword>
<dbReference type="GO" id="GO:0003712">
    <property type="term" value="F:transcription coregulator activity"/>
    <property type="evidence" value="ECO:0007669"/>
    <property type="project" value="TreeGrafter"/>
</dbReference>
<dbReference type="SUPFAM" id="SSF140718">
    <property type="entry name" value="Mediator hinge subcomplex-like"/>
    <property type="match status" value="1"/>
</dbReference>
<organism evidence="10 11">
    <name type="scientific">Hanseniaspora valbyensis NRRL Y-1626</name>
    <dbReference type="NCBI Taxonomy" id="766949"/>
    <lineage>
        <taxon>Eukaryota</taxon>
        <taxon>Fungi</taxon>
        <taxon>Dikarya</taxon>
        <taxon>Ascomycota</taxon>
        <taxon>Saccharomycotina</taxon>
        <taxon>Saccharomycetes</taxon>
        <taxon>Saccharomycodales</taxon>
        <taxon>Saccharomycodaceae</taxon>
        <taxon>Hanseniaspora</taxon>
    </lineage>
</organism>
<keyword evidence="6 8" id="KW-0804">Transcription</keyword>
<protein>
    <recommendedName>
        <fullName evidence="3 8">Mediator of RNA polymerase II transcription subunit 21</fullName>
    </recommendedName>
</protein>
<evidence type="ECO:0000256" key="6">
    <source>
        <dbReference type="ARBA" id="ARBA00023163"/>
    </source>
</evidence>
<dbReference type="InterPro" id="IPR037212">
    <property type="entry name" value="Med7/Med21-like"/>
</dbReference>
<comment type="function">
    <text evidence="8">Component of the Mediator complex, a coactivator involved in the regulated transcription of nearly all RNA polymerase II-dependent genes. Mediator functions as a bridge to convey information from gene-specific regulatory proteins to the basal RNA polymerase II transcription machinery. Mediator is recruited to promoters by direct interactions with regulatory proteins and serves as a scaffold for the assembly of a functional preinitiation complex with RNA polymerase II and the general transcription factors.</text>
</comment>
<dbReference type="OrthoDB" id="3973165at2759"/>
<dbReference type="Pfam" id="PF11221">
    <property type="entry name" value="Med21"/>
    <property type="match status" value="1"/>
</dbReference>
<evidence type="ECO:0000256" key="7">
    <source>
        <dbReference type="ARBA" id="ARBA00023242"/>
    </source>
</evidence>
<keyword evidence="9" id="KW-0175">Coiled coil</keyword>
<evidence type="ECO:0000313" key="10">
    <source>
        <dbReference type="EMBL" id="OBA27075.1"/>
    </source>
</evidence>
<comment type="subunit">
    <text evidence="8">Component of the Mediator complex.</text>
</comment>
<comment type="subcellular location">
    <subcellularLocation>
        <location evidence="1 8">Nucleus</location>
    </subcellularLocation>
</comment>
<keyword evidence="5 8" id="KW-0010">Activator</keyword>
<evidence type="ECO:0000256" key="9">
    <source>
        <dbReference type="SAM" id="Coils"/>
    </source>
</evidence>
<evidence type="ECO:0000256" key="5">
    <source>
        <dbReference type="ARBA" id="ARBA00023159"/>
    </source>
</evidence>
<comment type="similarity">
    <text evidence="2 8">Belongs to the Mediator complex subunit 21 family.</text>
</comment>
<proteinExistence type="inferred from homology"/>
<name>A0A1B7TEI6_9ASCO</name>